<dbReference type="EMBL" id="JBBPBM010000004">
    <property type="protein sequence ID" value="KAK8590155.1"/>
    <property type="molecule type" value="Genomic_DNA"/>
</dbReference>
<protein>
    <submittedName>
        <fullName evidence="1">Uncharacterized protein</fullName>
    </submittedName>
</protein>
<organism evidence="1 2">
    <name type="scientific">Hibiscus sabdariffa</name>
    <name type="common">roselle</name>
    <dbReference type="NCBI Taxonomy" id="183260"/>
    <lineage>
        <taxon>Eukaryota</taxon>
        <taxon>Viridiplantae</taxon>
        <taxon>Streptophyta</taxon>
        <taxon>Embryophyta</taxon>
        <taxon>Tracheophyta</taxon>
        <taxon>Spermatophyta</taxon>
        <taxon>Magnoliopsida</taxon>
        <taxon>eudicotyledons</taxon>
        <taxon>Gunneridae</taxon>
        <taxon>Pentapetalae</taxon>
        <taxon>rosids</taxon>
        <taxon>malvids</taxon>
        <taxon>Malvales</taxon>
        <taxon>Malvaceae</taxon>
        <taxon>Malvoideae</taxon>
        <taxon>Hibiscus</taxon>
    </lineage>
</organism>
<comment type="caution">
    <text evidence="1">The sequence shown here is derived from an EMBL/GenBank/DDBJ whole genome shotgun (WGS) entry which is preliminary data.</text>
</comment>
<reference evidence="1 2" key="1">
    <citation type="journal article" date="2024" name="G3 (Bethesda)">
        <title>Genome assembly of Hibiscus sabdariffa L. provides insights into metabolisms of medicinal natural products.</title>
        <authorList>
            <person name="Kim T."/>
        </authorList>
    </citation>
    <scope>NUCLEOTIDE SEQUENCE [LARGE SCALE GENOMIC DNA]</scope>
    <source>
        <strain evidence="1">TK-2024</strain>
        <tissue evidence="1">Old leaves</tissue>
    </source>
</reference>
<keyword evidence="2" id="KW-1185">Reference proteome</keyword>
<name>A0ABR2G0V8_9ROSI</name>
<evidence type="ECO:0000313" key="2">
    <source>
        <dbReference type="Proteomes" id="UP001472677"/>
    </source>
</evidence>
<dbReference type="Proteomes" id="UP001472677">
    <property type="component" value="Unassembled WGS sequence"/>
</dbReference>
<sequence length="248" mass="27628">MSLQRRRRAGFPVFIDKVSKRIHQATLGKAFHVYGTVLDVFIAYKNVKRRSQLSTFSFVRNVVVPAADTSDIPRPQLSRGSMKDSRSFKDALLGIKVYEEERMFIDGESPHDHLGVDIGSDSDFASERVVKSLPIGAKTLDIPGGLCNPIVSVPQDSTSMANKNEVVVFADNKLRAKRGRSIPGKFRCDIFNLRIHESSPNFDLRCNSDTEAVNTLELSKSLAIKFKAAYVIVNLRLADLERDVSVPC</sequence>
<evidence type="ECO:0000313" key="1">
    <source>
        <dbReference type="EMBL" id="KAK8590155.1"/>
    </source>
</evidence>
<accession>A0ABR2G0V8</accession>
<proteinExistence type="predicted"/>
<gene>
    <name evidence="1" type="ORF">V6N12_024538</name>
</gene>